<dbReference type="Pfam" id="PF07690">
    <property type="entry name" value="MFS_1"/>
    <property type="match status" value="1"/>
</dbReference>
<name>A0A7W7CAM8_9PSEU</name>
<evidence type="ECO:0000313" key="3">
    <source>
        <dbReference type="Proteomes" id="UP000533598"/>
    </source>
</evidence>
<gene>
    <name evidence="2" type="ORF">HNR67_003610</name>
</gene>
<dbReference type="PANTHER" id="PTHR43129">
    <property type="entry name" value="FOSMIDOMYCIN RESISTANCE PROTEIN"/>
    <property type="match status" value="1"/>
</dbReference>
<feature type="transmembrane region" description="Helical" evidence="1">
    <location>
        <begin position="160"/>
        <end position="179"/>
    </location>
</feature>
<feature type="transmembrane region" description="Helical" evidence="1">
    <location>
        <begin position="232"/>
        <end position="255"/>
    </location>
</feature>
<reference evidence="2 3" key="1">
    <citation type="submission" date="2020-08" db="EMBL/GenBank/DDBJ databases">
        <title>Sequencing the genomes of 1000 actinobacteria strains.</title>
        <authorList>
            <person name="Klenk H.-P."/>
        </authorList>
    </citation>
    <scope>NUCLEOTIDE SEQUENCE [LARGE SCALE GENOMIC DNA]</scope>
    <source>
        <strain evidence="2 3">DSM 44230</strain>
    </source>
</reference>
<dbReference type="GO" id="GO:0022857">
    <property type="term" value="F:transmembrane transporter activity"/>
    <property type="evidence" value="ECO:0007669"/>
    <property type="project" value="InterPro"/>
</dbReference>
<feature type="transmembrane region" description="Helical" evidence="1">
    <location>
        <begin position="134"/>
        <end position="154"/>
    </location>
</feature>
<dbReference type="Gene3D" id="1.20.1250.20">
    <property type="entry name" value="MFS general substrate transporter like domains"/>
    <property type="match status" value="2"/>
</dbReference>
<feature type="transmembrane region" description="Helical" evidence="1">
    <location>
        <begin position="71"/>
        <end position="89"/>
    </location>
</feature>
<keyword evidence="3" id="KW-1185">Reference proteome</keyword>
<feature type="transmembrane region" description="Helical" evidence="1">
    <location>
        <begin position="351"/>
        <end position="369"/>
    </location>
</feature>
<accession>A0A7W7CAM8</accession>
<proteinExistence type="predicted"/>
<evidence type="ECO:0000256" key="1">
    <source>
        <dbReference type="SAM" id="Phobius"/>
    </source>
</evidence>
<feature type="transmembrane region" description="Helical" evidence="1">
    <location>
        <begin position="40"/>
        <end position="64"/>
    </location>
</feature>
<feature type="transmembrane region" description="Helical" evidence="1">
    <location>
        <begin position="200"/>
        <end position="226"/>
    </location>
</feature>
<comment type="caution">
    <text evidence="2">The sequence shown here is derived from an EMBL/GenBank/DDBJ whole genome shotgun (WGS) entry which is preliminary data.</text>
</comment>
<dbReference type="InterPro" id="IPR011701">
    <property type="entry name" value="MFS"/>
</dbReference>
<dbReference type="RefSeq" id="WP_185003434.1">
    <property type="nucleotide sequence ID" value="NZ_BAAAUI010000049.1"/>
</dbReference>
<dbReference type="PANTHER" id="PTHR43129:SF1">
    <property type="entry name" value="FOSMIDOMYCIN RESISTANCE PROTEIN"/>
    <property type="match status" value="1"/>
</dbReference>
<keyword evidence="1" id="KW-0812">Transmembrane</keyword>
<feature type="transmembrane region" description="Helical" evidence="1">
    <location>
        <begin position="291"/>
        <end position="311"/>
    </location>
</feature>
<feature type="transmembrane region" description="Helical" evidence="1">
    <location>
        <begin position="95"/>
        <end position="113"/>
    </location>
</feature>
<feature type="transmembrane region" description="Helical" evidence="1">
    <location>
        <begin position="323"/>
        <end position="345"/>
    </location>
</feature>
<keyword evidence="1" id="KW-0472">Membrane</keyword>
<dbReference type="SUPFAM" id="SSF103473">
    <property type="entry name" value="MFS general substrate transporter"/>
    <property type="match status" value="1"/>
</dbReference>
<protein>
    <submittedName>
        <fullName evidence="2">FSR family fosmidomycin resistance protein-like MFS transporter</fullName>
    </submittedName>
</protein>
<dbReference type="GO" id="GO:0005886">
    <property type="term" value="C:plasma membrane"/>
    <property type="evidence" value="ECO:0007669"/>
    <property type="project" value="TreeGrafter"/>
</dbReference>
<feature type="transmembrane region" description="Helical" evidence="1">
    <location>
        <begin position="267"/>
        <end position="285"/>
    </location>
</feature>
<dbReference type="InterPro" id="IPR036259">
    <property type="entry name" value="MFS_trans_sf"/>
</dbReference>
<dbReference type="CDD" id="cd17478">
    <property type="entry name" value="MFS_FsR"/>
    <property type="match status" value="1"/>
</dbReference>
<evidence type="ECO:0000313" key="2">
    <source>
        <dbReference type="EMBL" id="MBB4677492.1"/>
    </source>
</evidence>
<dbReference type="EMBL" id="JACHMH010000001">
    <property type="protein sequence ID" value="MBB4677492.1"/>
    <property type="molecule type" value="Genomic_DNA"/>
</dbReference>
<sequence length="391" mass="39923">MQTSRRVPTLLLAVGHGSVDLFQGAVPVLVPFLVAERGYGYVAVSGLALAASLLSSVAQPLFGLWTDRRPLPWLAPIGLVLAGLGIALAGLVESYPLTFAAVALSGLGVAAYHPEAARLARAVTGGDPVGMSTFSVGGNIGFALAPVLAAPVLALGGLQAAPLLLILTTIGLFATLPLLGKHSPAPGARKSKPGKDNWPAFRTLSAVIVVRSIGYIGLSTFLGLFVQQRVHASATASAAALFVLYAAGAVGTMLGGRLARRWGRVRVLWISYAAAVPALLGLALVPGPALYLFIAATAIAFSVPFSLHVTLGQDYLPNRIGTASGVTLGLAVSAGGVFAPLLGLLADATSLQLTLACLAILPAAAWLLGRRLPEPELTVVGHNDPARTGSR</sequence>
<keyword evidence="1" id="KW-1133">Transmembrane helix</keyword>
<dbReference type="AlphaFoldDB" id="A0A7W7CAM8"/>
<dbReference type="Proteomes" id="UP000533598">
    <property type="component" value="Unassembled WGS sequence"/>
</dbReference>
<organism evidence="2 3">
    <name type="scientific">Crossiella cryophila</name>
    <dbReference type="NCBI Taxonomy" id="43355"/>
    <lineage>
        <taxon>Bacteria</taxon>
        <taxon>Bacillati</taxon>
        <taxon>Actinomycetota</taxon>
        <taxon>Actinomycetes</taxon>
        <taxon>Pseudonocardiales</taxon>
        <taxon>Pseudonocardiaceae</taxon>
        <taxon>Crossiella</taxon>
    </lineage>
</organism>